<dbReference type="InterPro" id="IPR002182">
    <property type="entry name" value="NB-ARC"/>
</dbReference>
<dbReference type="GO" id="GO:0006952">
    <property type="term" value="P:defense response"/>
    <property type="evidence" value="ECO:0007669"/>
    <property type="project" value="UniProtKB-KW"/>
</dbReference>
<gene>
    <name evidence="7" type="ORF">CMV_022885</name>
</gene>
<dbReference type="Pfam" id="PF00931">
    <property type="entry name" value="NB-ARC"/>
    <property type="match status" value="1"/>
</dbReference>
<feature type="domain" description="Disease resistance N-terminal" evidence="5">
    <location>
        <begin position="5"/>
        <end position="94"/>
    </location>
</feature>
<dbReference type="InterPro" id="IPR027417">
    <property type="entry name" value="P-loop_NTPase"/>
</dbReference>
<protein>
    <submittedName>
        <fullName evidence="7">Uncharacterized protein</fullName>
    </submittedName>
</protein>
<evidence type="ECO:0000256" key="2">
    <source>
        <dbReference type="ARBA" id="ARBA00022741"/>
    </source>
</evidence>
<keyword evidence="2" id="KW-0547">Nucleotide-binding</keyword>
<dbReference type="AlphaFoldDB" id="A0A8J4QIP9"/>
<evidence type="ECO:0000256" key="3">
    <source>
        <dbReference type="ARBA" id="ARBA00022821"/>
    </source>
</evidence>
<keyword evidence="3" id="KW-0611">Plant defense</keyword>
<keyword evidence="1" id="KW-0677">Repeat</keyword>
<dbReference type="CDD" id="cd14798">
    <property type="entry name" value="RX-CC_like"/>
    <property type="match status" value="1"/>
</dbReference>
<name>A0A8J4QIP9_9ROSI</name>
<reference evidence="7" key="1">
    <citation type="submission" date="2020-03" db="EMBL/GenBank/DDBJ databases">
        <title>Castanea mollissima Vanexum genome sequencing.</title>
        <authorList>
            <person name="Staton M."/>
        </authorList>
    </citation>
    <scope>NUCLEOTIDE SEQUENCE</scope>
    <source>
        <tissue evidence="7">Leaf</tissue>
    </source>
</reference>
<dbReference type="InterPro" id="IPR055414">
    <property type="entry name" value="LRR_R13L4/SHOC2-like"/>
</dbReference>
<dbReference type="InterPro" id="IPR032675">
    <property type="entry name" value="LRR_dom_sf"/>
</dbReference>
<dbReference type="Gene3D" id="3.40.50.300">
    <property type="entry name" value="P-loop containing nucleotide triphosphate hydrolases"/>
    <property type="match status" value="1"/>
</dbReference>
<dbReference type="PANTHER" id="PTHR15140">
    <property type="entry name" value="TUBULIN-SPECIFIC CHAPERONE E"/>
    <property type="match status" value="1"/>
</dbReference>
<evidence type="ECO:0000256" key="1">
    <source>
        <dbReference type="ARBA" id="ARBA00022737"/>
    </source>
</evidence>
<feature type="domain" description="Disease resistance R13L4/SHOC-2-like LRR" evidence="6">
    <location>
        <begin position="337"/>
        <end position="492"/>
    </location>
</feature>
<evidence type="ECO:0000313" key="7">
    <source>
        <dbReference type="EMBL" id="KAF3951468.1"/>
    </source>
</evidence>
<dbReference type="OrthoDB" id="1478287at2759"/>
<dbReference type="SUPFAM" id="SSF52058">
    <property type="entry name" value="L domain-like"/>
    <property type="match status" value="1"/>
</dbReference>
<dbReference type="EMBL" id="JRKL02004927">
    <property type="protein sequence ID" value="KAF3951468.1"/>
    <property type="molecule type" value="Genomic_DNA"/>
</dbReference>
<dbReference type="PANTHER" id="PTHR15140:SF37">
    <property type="entry name" value="UBIQUITIN-LIKE DOMAIN-CONTAINING PROTEIN"/>
    <property type="match status" value="1"/>
</dbReference>
<dbReference type="Pfam" id="PF18052">
    <property type="entry name" value="Rx_N"/>
    <property type="match status" value="1"/>
</dbReference>
<dbReference type="InterPro" id="IPR038005">
    <property type="entry name" value="RX-like_CC"/>
</dbReference>
<feature type="domain" description="NB-ARC" evidence="4">
    <location>
        <begin position="227"/>
        <end position="294"/>
    </location>
</feature>
<evidence type="ECO:0000259" key="6">
    <source>
        <dbReference type="Pfam" id="PF23598"/>
    </source>
</evidence>
<proteinExistence type="predicted"/>
<accession>A0A8J4QIP9</accession>
<dbReference type="Pfam" id="PF23598">
    <property type="entry name" value="LRR_14"/>
    <property type="match status" value="1"/>
</dbReference>
<dbReference type="GO" id="GO:0043531">
    <property type="term" value="F:ADP binding"/>
    <property type="evidence" value="ECO:0007669"/>
    <property type="project" value="InterPro"/>
</dbReference>
<sequence length="642" mass="73171">MADSVVSFLLENLTQLLSQESKLLGGVEDQVRLLQNELSLIKIFLKNTEGKRHDNELVKEVVSQIRDVAYEAEDVIDTFIVTVTKHKKSSKLRRSKYGIEIAESSGGDAEVEEILHRRRRYVEEDQVVGFDHDTELLGLSPLPRVMLRAELKEKLLHGLDVTYSSKKPKGTLTEDSKLFKEMNERFKEMNDEEFRKAWSEFLESVQDHNDLKNSLSNFMQYFYSENGVKLKDMTEDELKSVLLESLKDKRYLLVMDDIWNIEVWNEVSTAFPNNSNRSRILITTRIKEVSLHASRANNSVPPILPYELPLLEEGFGGVVELESPPDNCYLEWICKSNKLVRVVDLSNMGICCLISKGIEKLVLLRYLSISSGELRAIPNSICNLWDLETLDMRNSTVKTICLPKGIWKLQRLRHLYLDGSTSLPRTRNNTAALPNLQVLTGIAINEDTESHFAKARFPNLRKLGLYSSRWVESGILSSLRPLCHLQTLKISQLYEIPSPTSISLTLTKITLVDSVLSTAIMGLLGSLTKLRILKVRRDATYRLLGIDLICDEGSFQQLEVFKMANLAVSGWYMGQGAMPKLQRLVIQSCKDIQMLPDELWCLGALRDVEISHPHPDLAERLRQLQMRDGCKLHVYPPLNPTN</sequence>
<evidence type="ECO:0000259" key="5">
    <source>
        <dbReference type="Pfam" id="PF18052"/>
    </source>
</evidence>
<dbReference type="InterPro" id="IPR041118">
    <property type="entry name" value="Rx_N"/>
</dbReference>
<dbReference type="Proteomes" id="UP000737018">
    <property type="component" value="Unassembled WGS sequence"/>
</dbReference>
<dbReference type="Gene3D" id="1.20.5.4130">
    <property type="match status" value="1"/>
</dbReference>
<dbReference type="SUPFAM" id="SSF52540">
    <property type="entry name" value="P-loop containing nucleoside triphosphate hydrolases"/>
    <property type="match status" value="1"/>
</dbReference>
<organism evidence="7 8">
    <name type="scientific">Castanea mollissima</name>
    <name type="common">Chinese chestnut</name>
    <dbReference type="NCBI Taxonomy" id="60419"/>
    <lineage>
        <taxon>Eukaryota</taxon>
        <taxon>Viridiplantae</taxon>
        <taxon>Streptophyta</taxon>
        <taxon>Embryophyta</taxon>
        <taxon>Tracheophyta</taxon>
        <taxon>Spermatophyta</taxon>
        <taxon>Magnoliopsida</taxon>
        <taxon>eudicotyledons</taxon>
        <taxon>Gunneridae</taxon>
        <taxon>Pentapetalae</taxon>
        <taxon>rosids</taxon>
        <taxon>fabids</taxon>
        <taxon>Fagales</taxon>
        <taxon>Fagaceae</taxon>
        <taxon>Castanea</taxon>
    </lineage>
</organism>
<evidence type="ECO:0000259" key="4">
    <source>
        <dbReference type="Pfam" id="PF00931"/>
    </source>
</evidence>
<keyword evidence="8" id="KW-1185">Reference proteome</keyword>
<dbReference type="Gene3D" id="3.80.10.10">
    <property type="entry name" value="Ribonuclease Inhibitor"/>
    <property type="match status" value="1"/>
</dbReference>
<comment type="caution">
    <text evidence="7">The sequence shown here is derived from an EMBL/GenBank/DDBJ whole genome shotgun (WGS) entry which is preliminary data.</text>
</comment>
<evidence type="ECO:0000313" key="8">
    <source>
        <dbReference type="Proteomes" id="UP000737018"/>
    </source>
</evidence>
<dbReference type="GO" id="GO:0051707">
    <property type="term" value="P:response to other organism"/>
    <property type="evidence" value="ECO:0007669"/>
    <property type="project" value="UniProtKB-ARBA"/>
</dbReference>